<dbReference type="KEGG" id="vg:13994248"/>
<dbReference type="InterPro" id="IPR024796">
    <property type="entry name" value="T4_endonuc_V"/>
</dbReference>
<keyword evidence="3" id="KW-1185">Reference proteome</keyword>
<keyword evidence="2" id="KW-0540">Nuclease</keyword>
<keyword evidence="2" id="KW-0255">Endonuclease</keyword>
<dbReference type="PIRSF" id="PIRSF500103">
    <property type="entry name" value="EndoV"/>
    <property type="match status" value="1"/>
</dbReference>
<evidence type="ECO:0000256" key="1">
    <source>
        <dbReference type="PIRSR" id="PIRSR001000-1"/>
    </source>
</evidence>
<dbReference type="GO" id="GO:0004519">
    <property type="term" value="F:endonuclease activity"/>
    <property type="evidence" value="ECO:0007669"/>
    <property type="project" value="UniProtKB-KW"/>
</dbReference>
<name>K4F7U4_9CAUD</name>
<dbReference type="OrthoDB" id="18384at10239"/>
<dbReference type="GeneID" id="13994248"/>
<dbReference type="PIRSF" id="PIRSF001000">
    <property type="entry name" value="PDG_ENDV"/>
    <property type="match status" value="1"/>
</dbReference>
<evidence type="ECO:0000313" key="3">
    <source>
        <dbReference type="Proteomes" id="UP000000457"/>
    </source>
</evidence>
<dbReference type="SUPFAM" id="SSF47077">
    <property type="entry name" value="T4 endonuclease V"/>
    <property type="match status" value="1"/>
</dbReference>
<organism evidence="2 3">
    <name type="scientific">Cronobacter phage vB_CsaM_GAP32</name>
    <dbReference type="NCBI Taxonomy" id="1141136"/>
    <lineage>
        <taxon>Viruses</taxon>
        <taxon>Duplodnaviria</taxon>
        <taxon>Heunggongvirae</taxon>
        <taxon>Uroviricota</taxon>
        <taxon>Caudoviricetes</taxon>
        <taxon>Mimasvirus</taxon>
        <taxon>Mimasvirus GAP32</taxon>
    </lineage>
</organism>
<dbReference type="Pfam" id="PF03013">
    <property type="entry name" value="Pyr_excise"/>
    <property type="match status" value="1"/>
</dbReference>
<dbReference type="InterPro" id="IPR004260">
    <property type="entry name" value="Pyr-dimer_DNA_glycosylase"/>
</dbReference>
<dbReference type="EMBL" id="JN882285">
    <property type="protein sequence ID" value="AFC21957.1"/>
    <property type="molecule type" value="Genomic_DNA"/>
</dbReference>
<evidence type="ECO:0000313" key="2">
    <source>
        <dbReference type="EMBL" id="AFC21957.1"/>
    </source>
</evidence>
<gene>
    <name evidence="2" type="ORF">GAP32_498</name>
</gene>
<dbReference type="RefSeq" id="YP_006987612.1">
    <property type="nucleotide sequence ID" value="NC_019401.1"/>
</dbReference>
<dbReference type="Gene3D" id="1.10.440.10">
    <property type="entry name" value="T4 endonuclease V"/>
    <property type="match status" value="1"/>
</dbReference>
<accession>K4F7U4</accession>
<proteinExistence type="predicted"/>
<feature type="active site" description="Proton acceptor" evidence="1">
    <location>
        <position position="23"/>
    </location>
</feature>
<dbReference type="Proteomes" id="UP000000457">
    <property type="component" value="Segment"/>
</dbReference>
<keyword evidence="2" id="KW-0378">Hydrolase</keyword>
<protein>
    <submittedName>
        <fullName evidence="2">Endonuclease V N-glycosylase UV repair enzyme</fullName>
    </submittedName>
</protein>
<reference evidence="2 3" key="1">
    <citation type="journal article" date="2014" name="Virology">
        <title>Supersize me: Cronobacter sakazakii phage GAP32.</title>
        <authorList>
            <person name="Abbasifar R."/>
            <person name="Griffiths M.W."/>
            <person name="Sabour P.M."/>
            <person name="Ackermann H.-W."/>
            <person name="Vandersteegen K."/>
            <person name="Lavigne R."/>
            <person name="Noben J.-P."/>
            <person name="Villa A.A."/>
            <person name="Abbasifar A."/>
            <person name="Nash J.H.E."/>
            <person name="Kropinski A.M."/>
        </authorList>
    </citation>
    <scope>NUCLEOTIDE SEQUENCE [LARGE SCALE GENOMIC DNA]</scope>
    <source>
        <strain evidence="2">GAP-32</strain>
    </source>
</reference>
<sequence length="146" mass="17300">MTRINLVPVQELADQHLMAEYRELPRVFGAVQKHIDAGKKIKDFKISPTYILGTGHVTFFYDKLLYLSNRHEQIVLECLKRGINISNIEKYNISHFPSVWCNDYEPSEQEIEISRARLIEKLILKPKWYKFSTDSVPKYYEDMLNF</sequence>
<dbReference type="InterPro" id="IPR021143">
    <property type="entry name" value="Pyr-dimer_DNAGlyclase_EndonucV"/>
</dbReference>